<proteinExistence type="predicted"/>
<accession>A0A518EQB8</accession>
<keyword evidence="2" id="KW-1185">Reference proteome</keyword>
<dbReference type="AlphaFoldDB" id="A0A518EQB8"/>
<dbReference type="OrthoDB" id="9980339at2"/>
<reference evidence="1 2" key="1">
    <citation type="submission" date="2019-02" db="EMBL/GenBank/DDBJ databases">
        <title>Deep-cultivation of Planctomycetes and their phenomic and genomic characterization uncovers novel biology.</title>
        <authorList>
            <person name="Wiegand S."/>
            <person name="Jogler M."/>
            <person name="Boedeker C."/>
            <person name="Pinto D."/>
            <person name="Vollmers J."/>
            <person name="Rivas-Marin E."/>
            <person name="Kohn T."/>
            <person name="Peeters S.H."/>
            <person name="Heuer A."/>
            <person name="Rast P."/>
            <person name="Oberbeckmann S."/>
            <person name="Bunk B."/>
            <person name="Jeske O."/>
            <person name="Meyerdierks A."/>
            <person name="Storesund J.E."/>
            <person name="Kallscheuer N."/>
            <person name="Luecker S."/>
            <person name="Lage O.M."/>
            <person name="Pohl T."/>
            <person name="Merkel B.J."/>
            <person name="Hornburger P."/>
            <person name="Mueller R.-W."/>
            <person name="Bruemmer F."/>
            <person name="Labrenz M."/>
            <person name="Spormann A.M."/>
            <person name="Op den Camp H."/>
            <person name="Overmann J."/>
            <person name="Amann R."/>
            <person name="Jetten M.S.M."/>
            <person name="Mascher T."/>
            <person name="Medema M.H."/>
            <person name="Devos D.P."/>
            <person name="Kaster A.-K."/>
            <person name="Ovreas L."/>
            <person name="Rohde M."/>
            <person name="Galperin M.Y."/>
            <person name="Jogler C."/>
        </authorList>
    </citation>
    <scope>NUCLEOTIDE SEQUENCE [LARGE SCALE GENOMIC DNA]</scope>
    <source>
        <strain evidence="1 2">Poly30</strain>
    </source>
</reference>
<protein>
    <submittedName>
        <fullName evidence="1">Uncharacterized protein</fullName>
    </submittedName>
</protein>
<dbReference type="RefSeq" id="WP_145196321.1">
    <property type="nucleotide sequence ID" value="NZ_CP036434.1"/>
</dbReference>
<evidence type="ECO:0000313" key="2">
    <source>
        <dbReference type="Proteomes" id="UP000320390"/>
    </source>
</evidence>
<evidence type="ECO:0000313" key="1">
    <source>
        <dbReference type="EMBL" id="QDV06279.1"/>
    </source>
</evidence>
<name>A0A518EQB8_9BACT</name>
<organism evidence="1 2">
    <name type="scientific">Saltatorellus ferox</name>
    <dbReference type="NCBI Taxonomy" id="2528018"/>
    <lineage>
        <taxon>Bacteria</taxon>
        <taxon>Pseudomonadati</taxon>
        <taxon>Planctomycetota</taxon>
        <taxon>Planctomycetia</taxon>
        <taxon>Planctomycetia incertae sedis</taxon>
        <taxon>Saltatorellus</taxon>
    </lineage>
</organism>
<sequence length="72" mass="7609">MDIKNKTTKPIRLPLAGGKRCFLVPGGKGQISPKQAEEPAIKALLDDGSIEIQGVAPRKRGKIAAEDAAKES</sequence>
<dbReference type="EMBL" id="CP036434">
    <property type="protein sequence ID" value="QDV06279.1"/>
    <property type="molecule type" value="Genomic_DNA"/>
</dbReference>
<dbReference type="Proteomes" id="UP000320390">
    <property type="component" value="Chromosome"/>
</dbReference>
<gene>
    <name evidence="1" type="ORF">Poly30_17870</name>
</gene>